<dbReference type="RefSeq" id="WP_107557384.1">
    <property type="nucleotide sequence ID" value="NZ_PZFF01000050.1"/>
</dbReference>
<keyword evidence="5" id="KW-0560">Oxidoreductase</keyword>
<dbReference type="SUPFAM" id="SSF54909">
    <property type="entry name" value="Dimeric alpha+beta barrel"/>
    <property type="match status" value="1"/>
</dbReference>
<dbReference type="Proteomes" id="UP000241209">
    <property type="component" value="Unassembled WGS sequence"/>
</dbReference>
<dbReference type="Gene3D" id="3.30.70.100">
    <property type="match status" value="1"/>
</dbReference>
<dbReference type="PANTHER" id="PTHR33336:SF3">
    <property type="entry name" value="ABM DOMAIN-CONTAINING PROTEIN"/>
    <property type="match status" value="1"/>
</dbReference>
<comment type="similarity">
    <text evidence="1">Belongs to the TRAP family.</text>
</comment>
<protein>
    <recommendedName>
        <fullName evidence="2">Signal transduction protein TRAP</fullName>
    </recommendedName>
    <alternativeName>
        <fullName evidence="3">Target of RNAIII-activating protein</fullName>
    </alternativeName>
</protein>
<dbReference type="InterPro" id="IPR007138">
    <property type="entry name" value="ABM_dom"/>
</dbReference>
<gene>
    <name evidence="5" type="ORF">BU072_12610</name>
</gene>
<dbReference type="PROSITE" id="PS51725">
    <property type="entry name" value="ABM"/>
    <property type="match status" value="1"/>
</dbReference>
<dbReference type="Pfam" id="PF03992">
    <property type="entry name" value="ABM"/>
    <property type="match status" value="1"/>
</dbReference>
<accession>A0A2T4PQG7</accession>
<evidence type="ECO:0000256" key="3">
    <source>
        <dbReference type="ARBA" id="ARBA00032861"/>
    </source>
</evidence>
<feature type="domain" description="ABM" evidence="4">
    <location>
        <begin position="2"/>
        <end position="90"/>
    </location>
</feature>
<proteinExistence type="inferred from homology"/>
<dbReference type="InterPro" id="IPR011008">
    <property type="entry name" value="Dimeric_a/b-barrel"/>
</dbReference>
<evidence type="ECO:0000259" key="4">
    <source>
        <dbReference type="PROSITE" id="PS51725"/>
    </source>
</evidence>
<reference evidence="5 6" key="1">
    <citation type="journal article" date="2016" name="Front. Microbiol.">
        <title>Comprehensive Phylogenetic Analysis of Bovine Non-aureus Staphylococci Species Based on Whole-Genome Sequencing.</title>
        <authorList>
            <person name="Naushad S."/>
            <person name="Barkema H.W."/>
            <person name="Luby C."/>
            <person name="Condas L.A."/>
            <person name="Nobrega D.B."/>
            <person name="Carson D.A."/>
            <person name="De Buck J."/>
        </authorList>
    </citation>
    <scope>NUCLEOTIDE SEQUENCE [LARGE SCALE GENOMIC DNA]</scope>
    <source>
        <strain evidence="5 6">SNUC 2204</strain>
    </source>
</reference>
<dbReference type="EMBL" id="PZFK01000039">
    <property type="protein sequence ID" value="PTI27935.1"/>
    <property type="molecule type" value="Genomic_DNA"/>
</dbReference>
<evidence type="ECO:0000256" key="2">
    <source>
        <dbReference type="ARBA" id="ARBA00018486"/>
    </source>
</evidence>
<evidence type="ECO:0000256" key="1">
    <source>
        <dbReference type="ARBA" id="ARBA00009267"/>
    </source>
</evidence>
<evidence type="ECO:0000313" key="5">
    <source>
        <dbReference type="EMBL" id="PTI27935.1"/>
    </source>
</evidence>
<dbReference type="AlphaFoldDB" id="A0A2T4PQG7"/>
<dbReference type="GO" id="GO:0004497">
    <property type="term" value="F:monooxygenase activity"/>
    <property type="evidence" value="ECO:0007669"/>
    <property type="project" value="UniProtKB-KW"/>
</dbReference>
<organism evidence="5 6">
    <name type="scientific">Mammaliicoccus vitulinus</name>
    <dbReference type="NCBI Taxonomy" id="71237"/>
    <lineage>
        <taxon>Bacteria</taxon>
        <taxon>Bacillati</taxon>
        <taxon>Bacillota</taxon>
        <taxon>Bacilli</taxon>
        <taxon>Bacillales</taxon>
        <taxon>Staphylococcaceae</taxon>
        <taxon>Mammaliicoccus</taxon>
    </lineage>
</organism>
<keyword evidence="5" id="KW-0503">Monooxygenase</keyword>
<comment type="caution">
    <text evidence="5">The sequence shown here is derived from an EMBL/GenBank/DDBJ whole genome shotgun (WGS) entry which is preliminary data.</text>
</comment>
<name>A0A2T4PQG7_9STAP</name>
<dbReference type="PANTHER" id="PTHR33336">
    <property type="entry name" value="QUINOL MONOOXYGENASE YGIN-RELATED"/>
    <property type="match status" value="1"/>
</dbReference>
<sequence>MIIINAKFQVQAQSVEQYETLVKDLVEASRNEAGNIGYEHFKATENENTYLMYEIWESQEAIESHNNSEHFQTFFSSVKPLLAGPSDIKVSLSKE</sequence>
<dbReference type="InterPro" id="IPR050744">
    <property type="entry name" value="AI-2_Isomerase_LsrG"/>
</dbReference>
<evidence type="ECO:0000313" key="6">
    <source>
        <dbReference type="Proteomes" id="UP000241209"/>
    </source>
</evidence>